<evidence type="ECO:0000256" key="15">
    <source>
        <dbReference type="SAM" id="Phobius"/>
    </source>
</evidence>
<feature type="transmembrane region" description="Helical" evidence="15">
    <location>
        <begin position="236"/>
        <end position="257"/>
    </location>
</feature>
<dbReference type="Gene3D" id="3.30.1950.10">
    <property type="entry name" value="wza like domain"/>
    <property type="match status" value="1"/>
</dbReference>
<dbReference type="Gene3D" id="3.10.560.10">
    <property type="entry name" value="Outer membrane lipoprotein wza domain like"/>
    <property type="match status" value="1"/>
</dbReference>
<evidence type="ECO:0000313" key="19">
    <source>
        <dbReference type="Proteomes" id="UP000745859"/>
    </source>
</evidence>
<evidence type="ECO:0000259" key="16">
    <source>
        <dbReference type="Pfam" id="PF02563"/>
    </source>
</evidence>
<keyword evidence="11 15" id="KW-0472">Membrane</keyword>
<evidence type="ECO:0000256" key="5">
    <source>
        <dbReference type="ARBA" id="ARBA00022597"/>
    </source>
</evidence>
<name>A0ABX0U816_9FLAO</name>
<dbReference type="PANTHER" id="PTHR33619:SF3">
    <property type="entry name" value="POLYSACCHARIDE EXPORT PROTEIN GFCE-RELATED"/>
    <property type="match status" value="1"/>
</dbReference>
<dbReference type="RefSeq" id="WP_167186015.1">
    <property type="nucleotide sequence ID" value="NZ_JAASQL010000001.1"/>
</dbReference>
<evidence type="ECO:0000256" key="8">
    <source>
        <dbReference type="ARBA" id="ARBA00023047"/>
    </source>
</evidence>
<evidence type="ECO:0000256" key="3">
    <source>
        <dbReference type="ARBA" id="ARBA00022448"/>
    </source>
</evidence>
<dbReference type="InterPro" id="IPR049712">
    <property type="entry name" value="Poly_export"/>
</dbReference>
<comment type="caution">
    <text evidence="18">The sequence shown here is derived from an EMBL/GenBank/DDBJ whole genome shotgun (WGS) entry which is preliminary data.</text>
</comment>
<evidence type="ECO:0000256" key="2">
    <source>
        <dbReference type="ARBA" id="ARBA00009450"/>
    </source>
</evidence>
<keyword evidence="12" id="KW-0564">Palmitate</keyword>
<accession>A0ABX0U816</accession>
<keyword evidence="13" id="KW-0998">Cell outer membrane</keyword>
<keyword evidence="6 15" id="KW-0812">Transmembrane</keyword>
<evidence type="ECO:0000256" key="4">
    <source>
        <dbReference type="ARBA" id="ARBA00022452"/>
    </source>
</evidence>
<keyword evidence="3" id="KW-0813">Transport</keyword>
<keyword evidence="7" id="KW-0732">Signal</keyword>
<dbReference type="Proteomes" id="UP000745859">
    <property type="component" value="Unassembled WGS sequence"/>
</dbReference>
<dbReference type="Pfam" id="PF02563">
    <property type="entry name" value="Poly_export"/>
    <property type="match status" value="1"/>
</dbReference>
<feature type="domain" description="SLBB" evidence="17">
    <location>
        <begin position="143"/>
        <end position="222"/>
    </location>
</feature>
<evidence type="ECO:0000256" key="12">
    <source>
        <dbReference type="ARBA" id="ARBA00023139"/>
    </source>
</evidence>
<evidence type="ECO:0000259" key="17">
    <source>
        <dbReference type="Pfam" id="PF22461"/>
    </source>
</evidence>
<evidence type="ECO:0000256" key="9">
    <source>
        <dbReference type="ARBA" id="ARBA00023065"/>
    </source>
</evidence>
<organism evidence="18 19">
    <name type="scientific">Wenyingzhuangia heitensis</name>
    <dbReference type="NCBI Taxonomy" id="1487859"/>
    <lineage>
        <taxon>Bacteria</taxon>
        <taxon>Pseudomonadati</taxon>
        <taxon>Bacteroidota</taxon>
        <taxon>Flavobacteriia</taxon>
        <taxon>Flavobacteriales</taxon>
        <taxon>Flavobacteriaceae</taxon>
        <taxon>Wenyingzhuangia</taxon>
    </lineage>
</organism>
<evidence type="ECO:0000256" key="6">
    <source>
        <dbReference type="ARBA" id="ARBA00022692"/>
    </source>
</evidence>
<evidence type="ECO:0000256" key="13">
    <source>
        <dbReference type="ARBA" id="ARBA00023237"/>
    </source>
</evidence>
<keyword evidence="5" id="KW-0762">Sugar transport</keyword>
<dbReference type="InterPro" id="IPR054765">
    <property type="entry name" value="SLBB_dom"/>
</dbReference>
<protein>
    <submittedName>
        <fullName evidence="18">Polysaccharide export outer membrane protein</fullName>
    </submittedName>
</protein>
<evidence type="ECO:0000256" key="11">
    <source>
        <dbReference type="ARBA" id="ARBA00023136"/>
    </source>
</evidence>
<evidence type="ECO:0000313" key="18">
    <source>
        <dbReference type="EMBL" id="NIJ44985.1"/>
    </source>
</evidence>
<keyword evidence="14" id="KW-0449">Lipoprotein</keyword>
<dbReference type="EMBL" id="JAASQL010000001">
    <property type="protein sequence ID" value="NIJ44985.1"/>
    <property type="molecule type" value="Genomic_DNA"/>
</dbReference>
<dbReference type="PANTHER" id="PTHR33619">
    <property type="entry name" value="POLYSACCHARIDE EXPORT PROTEIN GFCE-RELATED"/>
    <property type="match status" value="1"/>
</dbReference>
<dbReference type="InterPro" id="IPR003715">
    <property type="entry name" value="Poly_export_N"/>
</dbReference>
<keyword evidence="10" id="KW-0626">Porin</keyword>
<dbReference type="Pfam" id="PF22461">
    <property type="entry name" value="SLBB_2"/>
    <property type="match status" value="1"/>
</dbReference>
<evidence type="ECO:0000256" key="14">
    <source>
        <dbReference type="ARBA" id="ARBA00023288"/>
    </source>
</evidence>
<keyword evidence="9" id="KW-0406">Ion transport</keyword>
<feature type="domain" description="Polysaccharide export protein N-terminal" evidence="16">
    <location>
        <begin position="45"/>
        <end position="130"/>
    </location>
</feature>
<keyword evidence="19" id="KW-1185">Reference proteome</keyword>
<sequence>MKNIVTAFITLILLTSCVSNKRTTYLQGDLSEKKYDFPHQSFKTQINDILLITVTSKDEELTNFFNSLGNSGGSSQGNINNINPYFNGYRIDPHGNIRLPYIGEMNALGYSLDQIRKNIETELGKYIQNTDTFFVTVKNAGIKYTIVGEIGAPGTNTLQAYEATIIDAIANSGDITQYGNRTNVEVIRQEKNGVQKYLIDLTNVESLNSNVFLLKNNDIINIKPIRQKPVGIGTTGLSVFNTVLSTFTVAITTILFINSL</sequence>
<comment type="subcellular location">
    <subcellularLocation>
        <location evidence="1">Cell outer membrane</location>
        <topology evidence="1">Multi-pass membrane protein</topology>
    </subcellularLocation>
</comment>
<keyword evidence="15" id="KW-1133">Transmembrane helix</keyword>
<evidence type="ECO:0000256" key="7">
    <source>
        <dbReference type="ARBA" id="ARBA00022729"/>
    </source>
</evidence>
<keyword evidence="8" id="KW-0625">Polysaccharide transport</keyword>
<keyword evidence="4" id="KW-1134">Transmembrane beta strand</keyword>
<evidence type="ECO:0000256" key="1">
    <source>
        <dbReference type="ARBA" id="ARBA00004571"/>
    </source>
</evidence>
<proteinExistence type="inferred from homology"/>
<evidence type="ECO:0000256" key="10">
    <source>
        <dbReference type="ARBA" id="ARBA00023114"/>
    </source>
</evidence>
<gene>
    <name evidence="18" type="ORF">FHR24_001424</name>
</gene>
<reference evidence="18 19" key="1">
    <citation type="submission" date="2020-03" db="EMBL/GenBank/DDBJ databases">
        <title>Genomic Encyclopedia of Type Strains, Phase IV (KMG-IV): sequencing the most valuable type-strain genomes for metagenomic binning, comparative biology and taxonomic classification.</title>
        <authorList>
            <person name="Goeker M."/>
        </authorList>
    </citation>
    <scope>NUCLEOTIDE SEQUENCE [LARGE SCALE GENOMIC DNA]</scope>
    <source>
        <strain evidence="18 19">DSM 101599</strain>
    </source>
</reference>
<dbReference type="PROSITE" id="PS51257">
    <property type="entry name" value="PROKAR_LIPOPROTEIN"/>
    <property type="match status" value="1"/>
</dbReference>
<comment type="similarity">
    <text evidence="2">Belongs to the BexD/CtrA/VexA family.</text>
</comment>